<organism evidence="1 2">
    <name type="scientific">Mycobacterium lacus</name>
    <dbReference type="NCBI Taxonomy" id="169765"/>
    <lineage>
        <taxon>Bacteria</taxon>
        <taxon>Bacillati</taxon>
        <taxon>Actinomycetota</taxon>
        <taxon>Actinomycetes</taxon>
        <taxon>Mycobacteriales</taxon>
        <taxon>Mycobacteriaceae</taxon>
        <taxon>Mycobacterium</taxon>
    </lineage>
</organism>
<evidence type="ECO:0000313" key="2">
    <source>
        <dbReference type="Proteomes" id="UP000466396"/>
    </source>
</evidence>
<reference evidence="1 2" key="1">
    <citation type="journal article" date="2019" name="Emerg. Microbes Infect.">
        <title>Comprehensive subspecies identification of 175 nontuberculous mycobacteria species based on 7547 genomic profiles.</title>
        <authorList>
            <person name="Matsumoto Y."/>
            <person name="Kinjo T."/>
            <person name="Motooka D."/>
            <person name="Nabeya D."/>
            <person name="Jung N."/>
            <person name="Uechi K."/>
            <person name="Horii T."/>
            <person name="Iida T."/>
            <person name="Fujita J."/>
            <person name="Nakamura S."/>
        </authorList>
    </citation>
    <scope>NUCLEOTIDE SEQUENCE [LARGE SCALE GENOMIC DNA]</scope>
    <source>
        <strain evidence="1 2">JCM 15657</strain>
    </source>
</reference>
<gene>
    <name evidence="1" type="ORF">MLAC_02660</name>
</gene>
<dbReference type="OrthoDB" id="3783022at2"/>
<dbReference type="AlphaFoldDB" id="A0A1X1YVN2"/>
<sequence length="146" mass="15709">MQIRIVGTQLPGRECGPGRDFPGYSNIHVAVQRRDRREELLDPHAGDAATAVWTLDCVLNDGDVRGPYIQGPPGGRFIYLSWGSVDDAGRFTMFRRAKLMLADVPVDVLDSAAASGLLVGSLGLTDAKGHPLCARVRPPLISWTAG</sequence>
<evidence type="ECO:0000313" key="1">
    <source>
        <dbReference type="EMBL" id="BBX94972.1"/>
    </source>
</evidence>
<accession>A0A1X1YVN2</accession>
<dbReference type="Pfam" id="PF19452">
    <property type="entry name" value="DUF5990"/>
    <property type="match status" value="1"/>
</dbReference>
<dbReference type="KEGG" id="mlj:MLAC_02660"/>
<proteinExistence type="predicted"/>
<name>A0A1X1YVN2_9MYCO</name>
<keyword evidence="2" id="KW-1185">Reference proteome</keyword>
<dbReference type="RefSeq" id="WP_085156003.1">
    <property type="nucleotide sequence ID" value="NZ_AP022581.1"/>
</dbReference>
<protein>
    <submittedName>
        <fullName evidence="1">Uncharacterized protein</fullName>
    </submittedName>
</protein>
<dbReference type="InterPro" id="IPR046032">
    <property type="entry name" value="DUF5990"/>
</dbReference>
<dbReference type="Proteomes" id="UP000466396">
    <property type="component" value="Chromosome"/>
</dbReference>
<dbReference type="EMBL" id="AP022581">
    <property type="protein sequence ID" value="BBX94972.1"/>
    <property type="molecule type" value="Genomic_DNA"/>
</dbReference>